<gene>
    <name evidence="1" type="ORF">C2G38_2180476</name>
</gene>
<dbReference type="EMBL" id="QKWP01000443">
    <property type="protein sequence ID" value="RIB19952.1"/>
    <property type="molecule type" value="Genomic_DNA"/>
</dbReference>
<sequence length="56" mass="6384">MDNLNKNDNGLDDINIFKVKTSLQNENIINRDLESSTYELNTAINNSLNNEDSKII</sequence>
<protein>
    <submittedName>
        <fullName evidence="1">Uncharacterized protein</fullName>
    </submittedName>
</protein>
<evidence type="ECO:0000313" key="1">
    <source>
        <dbReference type="EMBL" id="RIB19952.1"/>
    </source>
</evidence>
<evidence type="ECO:0000313" key="2">
    <source>
        <dbReference type="Proteomes" id="UP000266673"/>
    </source>
</evidence>
<proteinExistence type="predicted"/>
<comment type="caution">
    <text evidence="1">The sequence shown here is derived from an EMBL/GenBank/DDBJ whole genome shotgun (WGS) entry which is preliminary data.</text>
</comment>
<name>A0A397VD71_9GLOM</name>
<keyword evidence="2" id="KW-1185">Reference proteome</keyword>
<dbReference type="AlphaFoldDB" id="A0A397VD71"/>
<accession>A0A397VD71</accession>
<organism evidence="1 2">
    <name type="scientific">Gigaspora rosea</name>
    <dbReference type="NCBI Taxonomy" id="44941"/>
    <lineage>
        <taxon>Eukaryota</taxon>
        <taxon>Fungi</taxon>
        <taxon>Fungi incertae sedis</taxon>
        <taxon>Mucoromycota</taxon>
        <taxon>Glomeromycotina</taxon>
        <taxon>Glomeromycetes</taxon>
        <taxon>Diversisporales</taxon>
        <taxon>Gigasporaceae</taxon>
        <taxon>Gigaspora</taxon>
    </lineage>
</organism>
<reference evidence="1 2" key="1">
    <citation type="submission" date="2018-06" db="EMBL/GenBank/DDBJ databases">
        <title>Comparative genomics reveals the genomic features of Rhizophagus irregularis, R. cerebriforme, R. diaphanum and Gigaspora rosea, and their symbiotic lifestyle signature.</title>
        <authorList>
            <person name="Morin E."/>
            <person name="San Clemente H."/>
            <person name="Chen E.C.H."/>
            <person name="De La Providencia I."/>
            <person name="Hainaut M."/>
            <person name="Kuo A."/>
            <person name="Kohler A."/>
            <person name="Murat C."/>
            <person name="Tang N."/>
            <person name="Roy S."/>
            <person name="Loubradou J."/>
            <person name="Henrissat B."/>
            <person name="Grigoriev I.V."/>
            <person name="Corradi N."/>
            <person name="Roux C."/>
            <person name="Martin F.M."/>
        </authorList>
    </citation>
    <scope>NUCLEOTIDE SEQUENCE [LARGE SCALE GENOMIC DNA]</scope>
    <source>
        <strain evidence="1 2">DAOM 194757</strain>
    </source>
</reference>
<dbReference type="Proteomes" id="UP000266673">
    <property type="component" value="Unassembled WGS sequence"/>
</dbReference>
<dbReference type="OrthoDB" id="10461936at2759"/>